<dbReference type="InterPro" id="IPR011109">
    <property type="entry name" value="DNA_bind_recombinase_dom"/>
</dbReference>
<name>A0A5K7XJB9_9BACT</name>
<accession>A0A5K7XJB9</accession>
<proteinExistence type="predicted"/>
<gene>
    <name evidence="2" type="ORF">PLANPX_4753</name>
</gene>
<evidence type="ECO:0000313" key="3">
    <source>
        <dbReference type="Proteomes" id="UP000326837"/>
    </source>
</evidence>
<dbReference type="Pfam" id="PF00239">
    <property type="entry name" value="Resolvase"/>
    <property type="match status" value="1"/>
</dbReference>
<reference evidence="3" key="1">
    <citation type="submission" date="2019-10" db="EMBL/GenBank/DDBJ databases">
        <title>Lacipirellula parvula gen. nov., sp. nov., representing a lineage of planctomycetes widespread in freshwater anoxic habitats, and description of the family Lacipirellulaceae.</title>
        <authorList>
            <person name="Dedysh S.N."/>
            <person name="Kulichevskaya I.S."/>
            <person name="Beletsky A.V."/>
            <person name="Rakitin A.L."/>
            <person name="Mardanov A.V."/>
            <person name="Ivanova A.A."/>
            <person name="Saltykova V.X."/>
            <person name="Rijpstra W.I.C."/>
            <person name="Sinninghe Damste J.S."/>
            <person name="Ravin N.V."/>
        </authorList>
    </citation>
    <scope>NUCLEOTIDE SEQUENCE [LARGE SCALE GENOMIC DNA]</scope>
    <source>
        <strain evidence="3">PX69</strain>
    </source>
</reference>
<dbReference type="Gene3D" id="3.40.50.1390">
    <property type="entry name" value="Resolvase, N-terminal catalytic domain"/>
    <property type="match status" value="1"/>
</dbReference>
<dbReference type="InterPro" id="IPR038109">
    <property type="entry name" value="DNA_bind_recomb_sf"/>
</dbReference>
<dbReference type="Pfam" id="PF13408">
    <property type="entry name" value="Zn_ribbon_recom"/>
    <property type="match status" value="1"/>
</dbReference>
<dbReference type="Proteomes" id="UP000326837">
    <property type="component" value="Chromosome"/>
</dbReference>
<dbReference type="Pfam" id="PF07508">
    <property type="entry name" value="Recombinase"/>
    <property type="match status" value="1"/>
</dbReference>
<dbReference type="KEGG" id="lpav:PLANPX_4753"/>
<sequence>MAAARRGEIKVVLFENLSRLARDVGLTINTLKELVYRHKVRIISIDDGIDTQTNQQWEYITVILGVQNEQYLKMLAKFVHRGQEGVVLDGLCVGDYCFGYGSEPLADQIDRRGKNSKPKKKYVIVPEHAAWVVCIFQWFTVERRSLRWITRELNKNNAPKDHRSSTPKWHHQQLRGVLTNRKYIGEWSWGRRKNERDPISGAIRQVDRSPVEYEKWHRTLPGLKIIDEEAFVQAQALLAESASALAAVRQTDANSRKQKGHLNGTTSQASERWPRHLLSGLIVCGECGRNFQVSGNMSRYMACPGYAVGECSCKTTLRRELAENLLLNEITNRLLADPLVVEGLLDSAAEAWREITATGPANTLAVEQKLGDVKRRIEKLMNLCETEDSPDLKKRLIARCAERDALQQKLAQLSTASCISVAPPTEEWIISQLSDMRELISSKGPAAHAALRALVDGRIVAYEVKTPGRSRFYHRLKFDVQLYNVLSSTISANLVFKELEGCKVELDVREPPQYEALAEQIKVDFDAGLSIAEIKTKHGCSYTVIDKAMKHWHEINGVSRPDGRSLRGRLPKQRASDQLLEQVMELWGLDLPVREIAARLECGLETVRAAVVTWHESRGLPVPDGRVRRKSIRLKRENDIP</sequence>
<dbReference type="PROSITE" id="PS51737">
    <property type="entry name" value="RECOMBINASE_DNA_BIND"/>
    <property type="match status" value="1"/>
</dbReference>
<dbReference type="InterPro" id="IPR050639">
    <property type="entry name" value="SSR_resolvase"/>
</dbReference>
<organism evidence="2 3">
    <name type="scientific">Lacipirellula parvula</name>
    <dbReference type="NCBI Taxonomy" id="2650471"/>
    <lineage>
        <taxon>Bacteria</taxon>
        <taxon>Pseudomonadati</taxon>
        <taxon>Planctomycetota</taxon>
        <taxon>Planctomycetia</taxon>
        <taxon>Pirellulales</taxon>
        <taxon>Lacipirellulaceae</taxon>
        <taxon>Lacipirellula</taxon>
    </lineage>
</organism>
<dbReference type="AlphaFoldDB" id="A0A5K7XJB9"/>
<dbReference type="EMBL" id="AP021861">
    <property type="protein sequence ID" value="BBO35141.1"/>
    <property type="molecule type" value="Genomic_DNA"/>
</dbReference>
<keyword evidence="3" id="KW-1185">Reference proteome</keyword>
<dbReference type="PANTHER" id="PTHR30461:SF23">
    <property type="entry name" value="DNA RECOMBINASE-RELATED"/>
    <property type="match status" value="1"/>
</dbReference>
<evidence type="ECO:0000259" key="1">
    <source>
        <dbReference type="PROSITE" id="PS51737"/>
    </source>
</evidence>
<dbReference type="InterPro" id="IPR025827">
    <property type="entry name" value="Zn_ribbon_recom_dom"/>
</dbReference>
<dbReference type="GO" id="GO:0003677">
    <property type="term" value="F:DNA binding"/>
    <property type="evidence" value="ECO:0007669"/>
    <property type="project" value="InterPro"/>
</dbReference>
<dbReference type="SUPFAM" id="SSF53041">
    <property type="entry name" value="Resolvase-like"/>
    <property type="match status" value="1"/>
</dbReference>
<dbReference type="GO" id="GO:0000150">
    <property type="term" value="F:DNA strand exchange activity"/>
    <property type="evidence" value="ECO:0007669"/>
    <property type="project" value="InterPro"/>
</dbReference>
<dbReference type="Gene3D" id="3.90.1750.20">
    <property type="entry name" value="Putative Large Serine Recombinase, Chain B, Domain 2"/>
    <property type="match status" value="1"/>
</dbReference>
<protein>
    <recommendedName>
        <fullName evidence="1">Recombinase domain-containing protein</fullName>
    </recommendedName>
</protein>
<dbReference type="InterPro" id="IPR006119">
    <property type="entry name" value="Resolv_N"/>
</dbReference>
<dbReference type="InterPro" id="IPR036162">
    <property type="entry name" value="Resolvase-like_N_sf"/>
</dbReference>
<dbReference type="PANTHER" id="PTHR30461">
    <property type="entry name" value="DNA-INVERTASE FROM LAMBDOID PROPHAGE"/>
    <property type="match status" value="1"/>
</dbReference>
<feature type="domain" description="Recombinase" evidence="1">
    <location>
        <begin position="111"/>
        <end position="244"/>
    </location>
</feature>
<evidence type="ECO:0000313" key="2">
    <source>
        <dbReference type="EMBL" id="BBO35141.1"/>
    </source>
</evidence>